<keyword evidence="2" id="KW-1185">Reference proteome</keyword>
<dbReference type="Proteomes" id="UP000828941">
    <property type="component" value="Chromosome 6"/>
</dbReference>
<sequence length="295" mass="33565">MAAILGDEELHLFHMRDREVIRRLLVSRSPAEALLIMALWLWFENIGYPSVIASMATLANPQLINVMAREAMSCLRVLEAENPIIPPNGGLPITSTLMQREISLQLLNLTRFTAVSGVKSVLEKVCVPIFSDIIENYLYPRNRLSLAAGTDTNPFGRFVVPGFPHPLFDNFTIPANYLPSIDLFDVNVWNDQRPCSNYLTKDDKTMFLTFSRGFPVSEQEVRMLFQSCFGDIIVELTMGNHVNVNDKGYEQILFATMVVNSIRSMDKILKGKRIAKFRVNGKHIWARKYARRLPN</sequence>
<proteinExistence type="predicted"/>
<evidence type="ECO:0000313" key="1">
    <source>
        <dbReference type="EMBL" id="KAI4337326.1"/>
    </source>
</evidence>
<gene>
    <name evidence="1" type="ORF">L6164_015757</name>
</gene>
<reference evidence="1 2" key="1">
    <citation type="journal article" date="2022" name="DNA Res.">
        <title>Chromosomal-level genome assembly of the orchid tree Bauhinia variegata (Leguminosae; Cercidoideae) supports the allotetraploid origin hypothesis of Bauhinia.</title>
        <authorList>
            <person name="Zhong Y."/>
            <person name="Chen Y."/>
            <person name="Zheng D."/>
            <person name="Pang J."/>
            <person name="Liu Y."/>
            <person name="Luo S."/>
            <person name="Meng S."/>
            <person name="Qian L."/>
            <person name="Wei D."/>
            <person name="Dai S."/>
            <person name="Zhou R."/>
        </authorList>
    </citation>
    <scope>NUCLEOTIDE SEQUENCE [LARGE SCALE GENOMIC DNA]</scope>
    <source>
        <strain evidence="1">BV-YZ2020</strain>
    </source>
</reference>
<protein>
    <submittedName>
        <fullName evidence="1">Uncharacterized protein</fullName>
    </submittedName>
</protein>
<comment type="caution">
    <text evidence="1">The sequence shown here is derived from an EMBL/GenBank/DDBJ whole genome shotgun (WGS) entry which is preliminary data.</text>
</comment>
<evidence type="ECO:0000313" key="2">
    <source>
        <dbReference type="Proteomes" id="UP000828941"/>
    </source>
</evidence>
<accession>A0ACB9NMT5</accession>
<dbReference type="EMBL" id="CM039431">
    <property type="protein sequence ID" value="KAI4337326.1"/>
    <property type="molecule type" value="Genomic_DNA"/>
</dbReference>
<organism evidence="1 2">
    <name type="scientific">Bauhinia variegata</name>
    <name type="common">Purple orchid tree</name>
    <name type="synonym">Phanera variegata</name>
    <dbReference type="NCBI Taxonomy" id="167791"/>
    <lineage>
        <taxon>Eukaryota</taxon>
        <taxon>Viridiplantae</taxon>
        <taxon>Streptophyta</taxon>
        <taxon>Embryophyta</taxon>
        <taxon>Tracheophyta</taxon>
        <taxon>Spermatophyta</taxon>
        <taxon>Magnoliopsida</taxon>
        <taxon>eudicotyledons</taxon>
        <taxon>Gunneridae</taxon>
        <taxon>Pentapetalae</taxon>
        <taxon>rosids</taxon>
        <taxon>fabids</taxon>
        <taxon>Fabales</taxon>
        <taxon>Fabaceae</taxon>
        <taxon>Cercidoideae</taxon>
        <taxon>Cercideae</taxon>
        <taxon>Bauhiniinae</taxon>
        <taxon>Bauhinia</taxon>
    </lineage>
</organism>
<name>A0ACB9NMT5_BAUVA</name>